<name>A0ABR4AIK5_9LECA</name>
<dbReference type="EMBL" id="JBEFKJ010000008">
    <property type="protein sequence ID" value="KAL2045000.1"/>
    <property type="molecule type" value="Genomic_DNA"/>
</dbReference>
<sequence length="146" mass="15238">MAPPPSQLSIATSSINRLLKEESSYRTELAGQRKRLEKLEAGRDGGGAVEGGGGGGGDDDDDDDEQQEEEEVVVGNREFEVRQEGRGVFSFVFFFLICSSGLMGFSFPAGKGGGVEGVLLLCLEGGVDGGSGGGSTTKRFYCADEG</sequence>
<feature type="transmembrane region" description="Helical" evidence="5">
    <location>
        <begin position="87"/>
        <end position="107"/>
    </location>
</feature>
<keyword evidence="3" id="KW-0206">Cytoskeleton</keyword>
<organism evidence="6 7">
    <name type="scientific">Stereocaulon virgatum</name>
    <dbReference type="NCBI Taxonomy" id="373712"/>
    <lineage>
        <taxon>Eukaryota</taxon>
        <taxon>Fungi</taxon>
        <taxon>Dikarya</taxon>
        <taxon>Ascomycota</taxon>
        <taxon>Pezizomycotina</taxon>
        <taxon>Lecanoromycetes</taxon>
        <taxon>OSLEUM clade</taxon>
        <taxon>Lecanoromycetidae</taxon>
        <taxon>Lecanorales</taxon>
        <taxon>Lecanorineae</taxon>
        <taxon>Stereocaulaceae</taxon>
        <taxon>Stereocaulon</taxon>
    </lineage>
</organism>
<reference evidence="6 7" key="1">
    <citation type="submission" date="2024-09" db="EMBL/GenBank/DDBJ databases">
        <title>Rethinking Asexuality: The Enigmatic Case of Functional Sexual Genes in Lepraria (Stereocaulaceae).</title>
        <authorList>
            <person name="Doellman M."/>
            <person name="Sun Y."/>
            <person name="Barcenas-Pena A."/>
            <person name="Lumbsch H.T."/>
            <person name="Grewe F."/>
        </authorList>
    </citation>
    <scope>NUCLEOTIDE SEQUENCE [LARGE SCALE GENOMIC DNA]</scope>
    <source>
        <strain evidence="6 7">Mercado 3170</strain>
    </source>
</reference>
<evidence type="ECO:0000313" key="6">
    <source>
        <dbReference type="EMBL" id="KAL2045000.1"/>
    </source>
</evidence>
<keyword evidence="5" id="KW-0472">Membrane</keyword>
<keyword evidence="2 3" id="KW-0143">Chaperone</keyword>
<evidence type="ECO:0000256" key="5">
    <source>
        <dbReference type="SAM" id="Phobius"/>
    </source>
</evidence>
<keyword evidence="3" id="KW-0963">Cytoplasm</keyword>
<keyword evidence="7" id="KW-1185">Reference proteome</keyword>
<dbReference type="InterPro" id="IPR036126">
    <property type="entry name" value="TBCA_sf"/>
</dbReference>
<comment type="subunit">
    <text evidence="3">Supercomplex made of cofactors A to E. Cofactors A and D function by capturing and stabilizing tubulin in a quasi-native conformation. Cofactor E binds to the cofactor D-tubulin complex; interaction with cofactor C then causes the release of tubulin polypeptides that are committed to the native state.</text>
</comment>
<proteinExistence type="inferred from homology"/>
<feature type="region of interest" description="Disordered" evidence="4">
    <location>
        <begin position="30"/>
        <end position="73"/>
    </location>
</feature>
<comment type="caution">
    <text evidence="6">The sequence shown here is derived from an EMBL/GenBank/DDBJ whole genome shotgun (WGS) entry which is preliminary data.</text>
</comment>
<dbReference type="Proteomes" id="UP001590950">
    <property type="component" value="Unassembled WGS sequence"/>
</dbReference>
<evidence type="ECO:0000256" key="1">
    <source>
        <dbReference type="ARBA" id="ARBA00006806"/>
    </source>
</evidence>
<dbReference type="Gene3D" id="1.20.58.90">
    <property type="match status" value="1"/>
</dbReference>
<dbReference type="SUPFAM" id="SSF46988">
    <property type="entry name" value="Tubulin chaperone cofactor A"/>
    <property type="match status" value="1"/>
</dbReference>
<feature type="compositionally biased region" description="Acidic residues" evidence="4">
    <location>
        <begin position="57"/>
        <end position="72"/>
    </location>
</feature>
<comment type="similarity">
    <text evidence="1 3">Belongs to the TBCA family.</text>
</comment>
<feature type="compositionally biased region" description="Gly residues" evidence="4">
    <location>
        <begin position="44"/>
        <end position="56"/>
    </location>
</feature>
<evidence type="ECO:0000256" key="3">
    <source>
        <dbReference type="RuleBase" id="RU364030"/>
    </source>
</evidence>
<dbReference type="Pfam" id="PF02970">
    <property type="entry name" value="TBCA"/>
    <property type="match status" value="1"/>
</dbReference>
<protein>
    <recommendedName>
        <fullName evidence="3">Tubulin-specific chaperone A</fullName>
    </recommendedName>
</protein>
<keyword evidence="5" id="KW-1133">Transmembrane helix</keyword>
<evidence type="ECO:0000256" key="4">
    <source>
        <dbReference type="SAM" id="MobiDB-lite"/>
    </source>
</evidence>
<accession>A0ABR4AIK5</accession>
<dbReference type="InterPro" id="IPR004226">
    <property type="entry name" value="TBCA"/>
</dbReference>
<evidence type="ECO:0000313" key="7">
    <source>
        <dbReference type="Proteomes" id="UP001590950"/>
    </source>
</evidence>
<keyword evidence="5" id="KW-0812">Transmembrane</keyword>
<keyword evidence="3" id="KW-0493">Microtubule</keyword>
<evidence type="ECO:0000256" key="2">
    <source>
        <dbReference type="ARBA" id="ARBA00023186"/>
    </source>
</evidence>
<gene>
    <name evidence="6" type="ORF">N7G274_002775</name>
</gene>
<comment type="subcellular location">
    <subcellularLocation>
        <location evidence="3">Cytoplasm</location>
        <location evidence="3">Cytoskeleton</location>
    </subcellularLocation>
</comment>